<keyword evidence="2" id="KW-0949">S-adenosyl-L-methionine</keyword>
<dbReference type="RefSeq" id="WP_163300321.1">
    <property type="nucleotide sequence ID" value="NZ_JAAGRQ010000002.1"/>
</dbReference>
<dbReference type="PANTHER" id="PTHR11228:SF7">
    <property type="entry name" value="PQQA PEPTIDE CYCLASE"/>
    <property type="match status" value="1"/>
</dbReference>
<dbReference type="InterPro" id="IPR013785">
    <property type="entry name" value="Aldolase_TIM"/>
</dbReference>
<evidence type="ECO:0000256" key="6">
    <source>
        <dbReference type="SAM" id="MobiDB-lite"/>
    </source>
</evidence>
<dbReference type="PANTHER" id="PTHR11228">
    <property type="entry name" value="RADICAL SAM DOMAIN PROTEIN"/>
    <property type="match status" value="1"/>
</dbReference>
<dbReference type="GO" id="GO:0051536">
    <property type="term" value="F:iron-sulfur cluster binding"/>
    <property type="evidence" value="ECO:0007669"/>
    <property type="project" value="UniProtKB-KW"/>
</dbReference>
<dbReference type="Gene3D" id="3.20.20.70">
    <property type="entry name" value="Aldolase class I"/>
    <property type="match status" value="1"/>
</dbReference>
<keyword evidence="4" id="KW-0408">Iron</keyword>
<dbReference type="EMBL" id="JAAGRQ010000002">
    <property type="protein sequence ID" value="NDY55272.1"/>
    <property type="molecule type" value="Genomic_DNA"/>
</dbReference>
<dbReference type="InterPro" id="IPR007197">
    <property type="entry name" value="rSAM"/>
</dbReference>
<evidence type="ECO:0000256" key="1">
    <source>
        <dbReference type="ARBA" id="ARBA00001966"/>
    </source>
</evidence>
<reference evidence="8 9" key="1">
    <citation type="submission" date="2020-02" db="EMBL/GenBank/DDBJ databases">
        <title>Comparative genomics of sulfur disproportionating microorganisms.</title>
        <authorList>
            <person name="Ward L.M."/>
            <person name="Bertran E."/>
            <person name="Johnston D.T."/>
        </authorList>
    </citation>
    <scope>NUCLEOTIDE SEQUENCE [LARGE SCALE GENOMIC DNA]</scope>
    <source>
        <strain evidence="8 9">DSM 3696</strain>
    </source>
</reference>
<gene>
    <name evidence="8" type="ORF">G3N56_00740</name>
</gene>
<keyword evidence="5" id="KW-0411">Iron-sulfur</keyword>
<evidence type="ECO:0000313" key="8">
    <source>
        <dbReference type="EMBL" id="NDY55272.1"/>
    </source>
</evidence>
<evidence type="ECO:0000256" key="2">
    <source>
        <dbReference type="ARBA" id="ARBA00022691"/>
    </source>
</evidence>
<dbReference type="InterPro" id="IPR050377">
    <property type="entry name" value="Radical_SAM_PqqE_MftC-like"/>
</dbReference>
<feature type="region of interest" description="Disordered" evidence="6">
    <location>
        <begin position="310"/>
        <end position="331"/>
    </location>
</feature>
<comment type="cofactor">
    <cofactor evidence="1">
        <name>[4Fe-4S] cluster</name>
        <dbReference type="ChEBI" id="CHEBI:49883"/>
    </cofactor>
</comment>
<dbReference type="InterPro" id="IPR058240">
    <property type="entry name" value="rSAM_sf"/>
</dbReference>
<name>A0A7K3NGF5_9BACT</name>
<evidence type="ECO:0000256" key="5">
    <source>
        <dbReference type="ARBA" id="ARBA00023014"/>
    </source>
</evidence>
<feature type="domain" description="Radical SAM core" evidence="7">
    <location>
        <begin position="5"/>
        <end position="97"/>
    </location>
</feature>
<dbReference type="Proteomes" id="UP000469724">
    <property type="component" value="Unassembled WGS sequence"/>
</dbReference>
<dbReference type="AlphaFoldDB" id="A0A7K3NGF5"/>
<comment type="caution">
    <text evidence="8">The sequence shown here is derived from an EMBL/GenBank/DDBJ whole genome shotgun (WGS) entry which is preliminary data.</text>
</comment>
<organism evidence="8 9">
    <name type="scientific">Desulfolutivibrio sulfodismutans</name>
    <dbReference type="NCBI Taxonomy" id="63561"/>
    <lineage>
        <taxon>Bacteria</taxon>
        <taxon>Pseudomonadati</taxon>
        <taxon>Thermodesulfobacteriota</taxon>
        <taxon>Desulfovibrionia</taxon>
        <taxon>Desulfovibrionales</taxon>
        <taxon>Desulfovibrionaceae</taxon>
        <taxon>Desulfolutivibrio</taxon>
    </lineage>
</organism>
<sequence length="331" mass="36300">MIKIFVTYRCNLACPYCFATRMRQEYPGDMTRETFARLLSWMRGAGLPAAAFIGGEPTLHPELPEMIEATVAAGIPAALFTNGLFPVSLADRLAPLVSNFVVNYNDPAGYAPAQAAMLHATLTRLRQLGARVAFSKNFSRDSLDYDYLLDALDRYGVTTVRYDISRPNHDADNDHFTLDDTRRIMSHAACFVKACEARGVRTGLDCSVRLCDLYDEDRRYLERVSMKFSGVCHPCADVHPDLSASYCLPMRGISIPDVTAFADHAALMWRLAEAARPIRLANVSAACFECKDFMRRCQGGCMALMRTASPATGEGEAGGARQAAPAEAGTP</sequence>
<dbReference type="SFLD" id="SFLDS00029">
    <property type="entry name" value="Radical_SAM"/>
    <property type="match status" value="1"/>
</dbReference>
<dbReference type="GO" id="GO:0003824">
    <property type="term" value="F:catalytic activity"/>
    <property type="evidence" value="ECO:0007669"/>
    <property type="project" value="InterPro"/>
</dbReference>
<dbReference type="GO" id="GO:0046872">
    <property type="term" value="F:metal ion binding"/>
    <property type="evidence" value="ECO:0007669"/>
    <property type="project" value="UniProtKB-KW"/>
</dbReference>
<dbReference type="Pfam" id="PF04055">
    <property type="entry name" value="Radical_SAM"/>
    <property type="match status" value="1"/>
</dbReference>
<proteinExistence type="predicted"/>
<evidence type="ECO:0000313" key="9">
    <source>
        <dbReference type="Proteomes" id="UP000469724"/>
    </source>
</evidence>
<dbReference type="SUPFAM" id="SSF102114">
    <property type="entry name" value="Radical SAM enzymes"/>
    <property type="match status" value="1"/>
</dbReference>
<keyword evidence="9" id="KW-1185">Reference proteome</keyword>
<evidence type="ECO:0000256" key="3">
    <source>
        <dbReference type="ARBA" id="ARBA00022723"/>
    </source>
</evidence>
<dbReference type="SFLD" id="SFLDG01067">
    <property type="entry name" value="SPASM/twitch_domain_containing"/>
    <property type="match status" value="1"/>
</dbReference>
<evidence type="ECO:0000256" key="4">
    <source>
        <dbReference type="ARBA" id="ARBA00023004"/>
    </source>
</evidence>
<dbReference type="CDD" id="cd01335">
    <property type="entry name" value="Radical_SAM"/>
    <property type="match status" value="1"/>
</dbReference>
<accession>A0A7K3NGF5</accession>
<protein>
    <submittedName>
        <fullName evidence="8">Radical SAM protein</fullName>
    </submittedName>
</protein>
<keyword evidence="3" id="KW-0479">Metal-binding</keyword>
<evidence type="ECO:0000259" key="7">
    <source>
        <dbReference type="Pfam" id="PF04055"/>
    </source>
</evidence>